<dbReference type="Proteomes" id="UP000093267">
    <property type="component" value="Chromosome"/>
</dbReference>
<dbReference type="InterPro" id="IPR001707">
    <property type="entry name" value="Cmp_AcTrfase"/>
</dbReference>
<protein>
    <submittedName>
        <fullName evidence="2">Chloramphenicol acetyltransferase CAT</fullName>
    </submittedName>
</protein>
<sequence>MTPTFTPIDLQTWQRRDYFYYFTKMMPTGFTVNVDVDITATYDAAKLAGYHFNAVYLYLMTRLISEQPEFMIAQRGKQLGYYDHLTPSYSVFHEDDHTISGIWTDYNADLAVFNANYEVDKTQYSDQHGAVAKPDQPENAYMINMNPWLHFNSYTPLSFNGLPNFLPVIEAGKYVLQDDRRTMPVSFTIHHAVADAWHVSHFFKKLQEALNKPEDWLK</sequence>
<keyword evidence="2" id="KW-0808">Transferase</keyword>
<gene>
    <name evidence="2" type="ORF">AYR63_03300</name>
</gene>
<dbReference type="OrthoDB" id="9801766at2"/>
<evidence type="ECO:0000256" key="1">
    <source>
        <dbReference type="PIRSR" id="PIRSR000440-1"/>
    </source>
</evidence>
<dbReference type="InterPro" id="IPR023213">
    <property type="entry name" value="CAT-like_dom_sf"/>
</dbReference>
<feature type="active site" description="Proton acceptor" evidence="1">
    <location>
        <position position="191"/>
    </location>
</feature>
<dbReference type="PANTHER" id="PTHR38474:SF2">
    <property type="entry name" value="CHLORAMPHENICOL ACETYLTRANSFERASE"/>
    <property type="match status" value="1"/>
</dbReference>
<accession>A0A1B2IW39</accession>
<dbReference type="STRING" id="240427.AYR62_15175"/>
<dbReference type="EMBL" id="CP014924">
    <property type="protein sequence ID" value="ANZ66257.1"/>
    <property type="molecule type" value="Genomic_DNA"/>
</dbReference>
<dbReference type="AlphaFoldDB" id="A0A1B2IW39"/>
<dbReference type="GO" id="GO:0008811">
    <property type="term" value="F:chloramphenicol O-acetyltransferase activity"/>
    <property type="evidence" value="ECO:0007669"/>
    <property type="project" value="InterPro"/>
</dbReference>
<dbReference type="SUPFAM" id="SSF52777">
    <property type="entry name" value="CoA-dependent acyltransferases"/>
    <property type="match status" value="1"/>
</dbReference>
<proteinExistence type="predicted"/>
<evidence type="ECO:0000313" key="2">
    <source>
        <dbReference type="EMBL" id="ANZ66257.1"/>
    </source>
</evidence>
<dbReference type="PANTHER" id="PTHR38474">
    <property type="entry name" value="SLR0299 PROTEIN"/>
    <property type="match status" value="1"/>
</dbReference>
<reference evidence="2 3" key="1">
    <citation type="submission" date="2016-03" db="EMBL/GenBank/DDBJ databases">
        <title>Pediococcus and Lactobacillus from brewery environment - whole genome sequencing and assembly.</title>
        <authorList>
            <person name="Behr J."/>
            <person name="Geissler A.J."/>
            <person name="Vogel R.F."/>
        </authorList>
    </citation>
    <scope>NUCLEOTIDE SEQUENCE [LARGE SCALE GENOMIC DNA]</scope>
    <source>
        <strain evidence="2 3">TMW 1.1995</strain>
    </source>
</reference>
<dbReference type="SMART" id="SM01059">
    <property type="entry name" value="CAT"/>
    <property type="match status" value="1"/>
</dbReference>
<dbReference type="Pfam" id="PF00302">
    <property type="entry name" value="CAT"/>
    <property type="match status" value="1"/>
</dbReference>
<name>A0A1B2IW39_9LACO</name>
<keyword evidence="3" id="KW-1185">Reference proteome</keyword>
<dbReference type="RefSeq" id="WP_065937521.1">
    <property type="nucleotide sequence ID" value="NZ_CP014924.1"/>
</dbReference>
<evidence type="ECO:0000313" key="3">
    <source>
        <dbReference type="Proteomes" id="UP000093267"/>
    </source>
</evidence>
<organism evidence="2 3">
    <name type="scientific">Secundilactobacillus paracollinoides</name>
    <dbReference type="NCBI Taxonomy" id="240427"/>
    <lineage>
        <taxon>Bacteria</taxon>
        <taxon>Bacillati</taxon>
        <taxon>Bacillota</taxon>
        <taxon>Bacilli</taxon>
        <taxon>Lactobacillales</taxon>
        <taxon>Lactobacillaceae</taxon>
        <taxon>Secundilactobacillus</taxon>
    </lineage>
</organism>
<dbReference type="PIRSF" id="PIRSF000440">
    <property type="entry name" value="CAT"/>
    <property type="match status" value="1"/>
</dbReference>
<dbReference type="Gene3D" id="3.30.559.10">
    <property type="entry name" value="Chloramphenicol acetyltransferase-like domain"/>
    <property type="match status" value="1"/>
</dbReference>